<accession>A0A7J7JGI3</accession>
<gene>
    <name evidence="2" type="ORF">EB796_017206</name>
</gene>
<feature type="domain" description="Rab-GAP TBC" evidence="1">
    <location>
        <begin position="239"/>
        <end position="460"/>
    </location>
</feature>
<reference evidence="2" key="1">
    <citation type="submission" date="2020-06" db="EMBL/GenBank/DDBJ databases">
        <title>Draft genome of Bugula neritina, a colonial animal packing powerful symbionts and potential medicines.</title>
        <authorList>
            <person name="Rayko M."/>
        </authorList>
    </citation>
    <scope>NUCLEOTIDE SEQUENCE [LARGE SCALE GENOMIC DNA]</scope>
    <source>
        <strain evidence="2">Kwan_BN1</strain>
    </source>
</reference>
<dbReference type="PANTHER" id="PTHR16110:SF1">
    <property type="entry name" value="TBC1 DOMAIN FAMILY MEMBER 19"/>
    <property type="match status" value="1"/>
</dbReference>
<evidence type="ECO:0000313" key="2">
    <source>
        <dbReference type="EMBL" id="KAF6024478.1"/>
    </source>
</evidence>
<proteinExistence type="predicted"/>
<dbReference type="Pfam" id="PF00566">
    <property type="entry name" value="RabGAP-TBC"/>
    <property type="match status" value="1"/>
</dbReference>
<evidence type="ECO:0000313" key="3">
    <source>
        <dbReference type="Proteomes" id="UP000593567"/>
    </source>
</evidence>
<protein>
    <submittedName>
        <fullName evidence="2">TBC1D19</fullName>
    </submittedName>
</protein>
<dbReference type="PROSITE" id="PS50086">
    <property type="entry name" value="TBC_RABGAP"/>
    <property type="match status" value="1"/>
</dbReference>
<dbReference type="Gene3D" id="1.10.472.80">
    <property type="entry name" value="Ypt/Rab-GAP domain of gyp1p, domain 3"/>
    <property type="match status" value="1"/>
</dbReference>
<organism evidence="2 3">
    <name type="scientific">Bugula neritina</name>
    <name type="common">Brown bryozoan</name>
    <name type="synonym">Sertularia neritina</name>
    <dbReference type="NCBI Taxonomy" id="10212"/>
    <lineage>
        <taxon>Eukaryota</taxon>
        <taxon>Metazoa</taxon>
        <taxon>Spiralia</taxon>
        <taxon>Lophotrochozoa</taxon>
        <taxon>Bryozoa</taxon>
        <taxon>Gymnolaemata</taxon>
        <taxon>Cheilostomatida</taxon>
        <taxon>Flustrina</taxon>
        <taxon>Buguloidea</taxon>
        <taxon>Bugulidae</taxon>
        <taxon>Bugula</taxon>
    </lineage>
</organism>
<dbReference type="AlphaFoldDB" id="A0A7J7JGI3"/>
<dbReference type="PANTHER" id="PTHR16110">
    <property type="entry name" value="TBC1 DOMAIN FAMILY MEMBER 19"/>
    <property type="match status" value="1"/>
</dbReference>
<keyword evidence="3" id="KW-1185">Reference proteome</keyword>
<name>A0A7J7JGI3_BUGNE</name>
<dbReference type="OrthoDB" id="10249775at2759"/>
<dbReference type="Proteomes" id="UP000593567">
    <property type="component" value="Unassembled WGS sequence"/>
</dbReference>
<evidence type="ECO:0000259" key="1">
    <source>
        <dbReference type="PROSITE" id="PS50086"/>
    </source>
</evidence>
<dbReference type="SUPFAM" id="SSF47923">
    <property type="entry name" value="Ypt/Rab-GAP domain of gyp1p"/>
    <property type="match status" value="1"/>
</dbReference>
<dbReference type="InterPro" id="IPR042507">
    <property type="entry name" value="TBC1D19"/>
</dbReference>
<dbReference type="InterPro" id="IPR035969">
    <property type="entry name" value="Rab-GAP_TBC_sf"/>
</dbReference>
<comment type="caution">
    <text evidence="2">The sequence shown here is derived from an EMBL/GenBank/DDBJ whole genome shotgun (WGS) entry which is preliminary data.</text>
</comment>
<dbReference type="EMBL" id="VXIV02002571">
    <property type="protein sequence ID" value="KAF6024478.1"/>
    <property type="molecule type" value="Genomic_DNA"/>
</dbReference>
<sequence length="512" mass="58655">MRVEVVERLAGSHLESQSLQAVQHYIAQGNSLGLDIEKGITTALKASGCNTQLENAVYKEVLKVKGKENSQLASEEELREPLSFIRKAQQNWERRIAKSLNTMCTELNLPLAKKRADKDALELTNHWTEIGTMELEASNIRPVYGPKDFLEVLINISMPCKNEELLSQSWGLLTIPIQIKSINELRIQYNEMSINQCQVGIDDEVEVPQELFANERFRLGKKVLANKSSVLSQEYCKRGCPPGLRASLWQTILGVEVTNVDRLYYDQLKQAVLRYDLLIDLLYYKDIKLTSTNDDQYFVFEDYIFMVLLPFSRDTDVLELSKTSISSPAKSFIRGKLGVPEYSVIYPPNGIIPFYGFSMLVAPLCYVYDDVHVLYFMFRQLYLRYFHKLHIISSDTQSILGLATTFESLLQTQESQLFFHLKSMDIHPLKIVFKWLMRAFSGYLSIKECLLLWDKILAYDSLEIMPVLAVAIFSFRKLNLMQVKTQSQAEAVLADITTVKVTPLLQLSLFSK</sequence>
<dbReference type="SMART" id="SM00164">
    <property type="entry name" value="TBC"/>
    <property type="match status" value="1"/>
</dbReference>
<dbReference type="InterPro" id="IPR000195">
    <property type="entry name" value="Rab-GAP-TBC_dom"/>
</dbReference>